<evidence type="ECO:0000256" key="2">
    <source>
        <dbReference type="ARBA" id="ARBA00004906"/>
    </source>
</evidence>
<evidence type="ECO:0000313" key="9">
    <source>
        <dbReference type="EMBL" id="KAJ3705272.1"/>
    </source>
</evidence>
<evidence type="ECO:0000259" key="7">
    <source>
        <dbReference type="Pfam" id="PF18511"/>
    </source>
</evidence>
<dbReference type="EMBL" id="JAMRDG010000001">
    <property type="protein sequence ID" value="KAJ3705272.1"/>
    <property type="molecule type" value="Genomic_DNA"/>
</dbReference>
<dbReference type="PANTHER" id="PTHR16134">
    <property type="entry name" value="F-BOX/TPR REPEAT PROTEIN POF3"/>
    <property type="match status" value="1"/>
</dbReference>
<dbReference type="SUPFAM" id="SSF52047">
    <property type="entry name" value="RNI-like"/>
    <property type="match status" value="1"/>
</dbReference>
<comment type="caution">
    <text evidence="9">The sequence shown here is derived from an EMBL/GenBank/DDBJ whole genome shotgun (WGS) entry which is preliminary data.</text>
</comment>
<dbReference type="FunFam" id="3.80.10.10:FF:000029">
    <property type="entry name" value="Transport inhibitor response 1"/>
    <property type="match status" value="1"/>
</dbReference>
<evidence type="ECO:0000256" key="1">
    <source>
        <dbReference type="ARBA" id="ARBA00004123"/>
    </source>
</evidence>
<protein>
    <recommendedName>
        <fullName evidence="11">F-box domain-containing protein</fullName>
    </recommendedName>
</protein>
<dbReference type="GO" id="GO:0005634">
    <property type="term" value="C:nucleus"/>
    <property type="evidence" value="ECO:0007669"/>
    <property type="project" value="UniProtKB-SubCell"/>
</dbReference>
<dbReference type="InterPro" id="IPR006553">
    <property type="entry name" value="Leu-rich_rpt_Cys-con_subtyp"/>
</dbReference>
<evidence type="ECO:0008006" key="11">
    <source>
        <dbReference type="Google" id="ProtNLM"/>
    </source>
</evidence>
<gene>
    <name evidence="9" type="ORF">LUZ61_008977</name>
</gene>
<dbReference type="SMART" id="SM00367">
    <property type="entry name" value="LRR_CC"/>
    <property type="match status" value="6"/>
</dbReference>
<dbReference type="Pfam" id="PF18791">
    <property type="entry name" value="Transp_inhibit"/>
    <property type="match status" value="1"/>
</dbReference>
<accession>A0AAD5ZWE2</accession>
<evidence type="ECO:0000256" key="3">
    <source>
        <dbReference type="ARBA" id="ARBA00022786"/>
    </source>
</evidence>
<dbReference type="InterPro" id="IPR041101">
    <property type="entry name" value="Transp_inhibit"/>
</dbReference>
<feature type="domain" description="Transport inhibitor response 1" evidence="8">
    <location>
        <begin position="89"/>
        <end position="134"/>
    </location>
</feature>
<evidence type="ECO:0000256" key="5">
    <source>
        <dbReference type="ARBA" id="ARBA00023294"/>
    </source>
</evidence>
<proteinExistence type="predicted"/>
<sequence>MKEEISIMPEEDENLEQAPAEYSLSPSSDQVFKKVLENVLELLTHKRDRNATSAVCRSWYDTDARTRRELFIGNCYAVSPDRVVERFKSIKSIVLKGKPRFADFNLVPYGWGANFTPWVKALGDAYQHLERISLKRMVVTDENLMSIAENFPLFKDLSLICCEGFSTLGLAAIAEKCRHLRVLDLIEDYLEDEDDEVVDWISKFPETTTTLESLVFDCVAHPFNIHSLEGLVARSPSLRRLSVNQHVTLEQLHRIMVLAPQLTDLGTGSFRSETGSMVADPNLNLVSDFASSTSLNRLSGFREIEPQYLPAIYPVCVNLTSLNFSFANLTADQLDPVICQCHNLQTFWVLDTIGDEGLQSVAEACHDLRDLRVFPLDATGDSESSVSDIGLQSIAEGCPKLQKILYFCQRMTNAAVIAMSKNCPELLVFRLCIMGLHQPDRITGEPMDGGFGAIVRNCKKLTRLSVSGLLTDKAFEYIGRYGKLIRTLSVAFAAESDLGLKYVFEGCTRLLKLEIRDCPFGDSALISGLPLFYNMRFLWMSTCNLSVRGCRELAQSKPNVVVEVIEDEDMENEDEEEMVVDRLYMYRSLVGPRTDAPPFVKIL</sequence>
<evidence type="ECO:0000256" key="4">
    <source>
        <dbReference type="ARBA" id="ARBA00023242"/>
    </source>
</evidence>
<dbReference type="Proteomes" id="UP001210211">
    <property type="component" value="Unassembled WGS sequence"/>
</dbReference>
<evidence type="ECO:0000256" key="6">
    <source>
        <dbReference type="ARBA" id="ARBA00064183"/>
    </source>
</evidence>
<dbReference type="Pfam" id="PF18511">
    <property type="entry name" value="F-box_5"/>
    <property type="match status" value="1"/>
</dbReference>
<dbReference type="CDD" id="cd22159">
    <property type="entry name" value="F-box_AtTIR1-like"/>
    <property type="match status" value="1"/>
</dbReference>
<dbReference type="InterPro" id="IPR041567">
    <property type="entry name" value="COI1_F-box"/>
</dbReference>
<dbReference type="GO" id="GO:0009734">
    <property type="term" value="P:auxin-activated signaling pathway"/>
    <property type="evidence" value="ECO:0007669"/>
    <property type="project" value="UniProtKB-KW"/>
</dbReference>
<dbReference type="PANTHER" id="PTHR16134:SF36">
    <property type="entry name" value="TRANSPORT INHIBITOR RESPONSE 1-LIKE PROTEIN"/>
    <property type="match status" value="1"/>
</dbReference>
<comment type="subcellular location">
    <subcellularLocation>
        <location evidence="1">Nucleus</location>
    </subcellularLocation>
</comment>
<comment type="subunit">
    <text evidence="6">Part of a SCF (SKP1-cullin-F-box) protein ligase complex. May interact with auxin and auxin-responsive proteins.</text>
</comment>
<comment type="pathway">
    <text evidence="2">Protein modification; protein ubiquitination.</text>
</comment>
<dbReference type="GO" id="GO:0019005">
    <property type="term" value="C:SCF ubiquitin ligase complex"/>
    <property type="evidence" value="ECO:0007669"/>
    <property type="project" value="TreeGrafter"/>
</dbReference>
<name>A0AAD5ZWE2_9POAL</name>
<keyword evidence="10" id="KW-1185">Reference proteome</keyword>
<reference evidence="9 10" key="1">
    <citation type="journal article" date="2022" name="Cell">
        <title>Repeat-based holocentromeres influence genome architecture and karyotype evolution.</title>
        <authorList>
            <person name="Hofstatter P.G."/>
            <person name="Thangavel G."/>
            <person name="Lux T."/>
            <person name="Neumann P."/>
            <person name="Vondrak T."/>
            <person name="Novak P."/>
            <person name="Zhang M."/>
            <person name="Costa L."/>
            <person name="Castellani M."/>
            <person name="Scott A."/>
            <person name="Toegelov H."/>
            <person name="Fuchs J."/>
            <person name="Mata-Sucre Y."/>
            <person name="Dias Y."/>
            <person name="Vanzela A.L.L."/>
            <person name="Huettel B."/>
            <person name="Almeida C.C.S."/>
            <person name="Simkova H."/>
            <person name="Souza G."/>
            <person name="Pedrosa-Harand A."/>
            <person name="Macas J."/>
            <person name="Mayer K.F.X."/>
            <person name="Houben A."/>
            <person name="Marques A."/>
        </authorList>
    </citation>
    <scope>NUCLEOTIDE SEQUENCE [LARGE SCALE GENOMIC DNA]</scope>
    <source>
        <strain evidence="9">RhyTen1mFocal</strain>
    </source>
</reference>
<dbReference type="Gene3D" id="1.20.1280.50">
    <property type="match status" value="1"/>
</dbReference>
<evidence type="ECO:0000259" key="8">
    <source>
        <dbReference type="Pfam" id="PF18791"/>
    </source>
</evidence>
<feature type="domain" description="COI1 F-box" evidence="7">
    <location>
        <begin position="29"/>
        <end position="68"/>
    </location>
</feature>
<evidence type="ECO:0000313" key="10">
    <source>
        <dbReference type="Proteomes" id="UP001210211"/>
    </source>
</evidence>
<dbReference type="Gene3D" id="3.80.10.10">
    <property type="entry name" value="Ribonuclease Inhibitor"/>
    <property type="match status" value="1"/>
</dbReference>
<keyword evidence="5" id="KW-0927">Auxin signaling pathway</keyword>
<keyword evidence="4" id="KW-0539">Nucleus</keyword>
<keyword evidence="3" id="KW-0833">Ubl conjugation pathway</keyword>
<dbReference type="InterPro" id="IPR032675">
    <property type="entry name" value="LRR_dom_sf"/>
</dbReference>
<dbReference type="GO" id="GO:0031146">
    <property type="term" value="P:SCF-dependent proteasomal ubiquitin-dependent protein catabolic process"/>
    <property type="evidence" value="ECO:0007669"/>
    <property type="project" value="TreeGrafter"/>
</dbReference>
<dbReference type="AlphaFoldDB" id="A0AAD5ZWE2"/>
<organism evidence="9 10">
    <name type="scientific">Rhynchospora tenuis</name>
    <dbReference type="NCBI Taxonomy" id="198213"/>
    <lineage>
        <taxon>Eukaryota</taxon>
        <taxon>Viridiplantae</taxon>
        <taxon>Streptophyta</taxon>
        <taxon>Embryophyta</taxon>
        <taxon>Tracheophyta</taxon>
        <taxon>Spermatophyta</taxon>
        <taxon>Magnoliopsida</taxon>
        <taxon>Liliopsida</taxon>
        <taxon>Poales</taxon>
        <taxon>Cyperaceae</taxon>
        <taxon>Cyperoideae</taxon>
        <taxon>Rhynchosporeae</taxon>
        <taxon>Rhynchospora</taxon>
    </lineage>
</organism>